<evidence type="ECO:0000313" key="1">
    <source>
        <dbReference type="EMBL" id="VEL34311.1"/>
    </source>
</evidence>
<comment type="caution">
    <text evidence="1">The sequence shown here is derived from an EMBL/GenBank/DDBJ whole genome shotgun (WGS) entry which is preliminary data.</text>
</comment>
<keyword evidence="2" id="KW-1185">Reference proteome</keyword>
<name>A0A3S5BQ98_9PLAT</name>
<dbReference type="Proteomes" id="UP000784294">
    <property type="component" value="Unassembled WGS sequence"/>
</dbReference>
<organism evidence="1 2">
    <name type="scientific">Protopolystoma xenopodis</name>
    <dbReference type="NCBI Taxonomy" id="117903"/>
    <lineage>
        <taxon>Eukaryota</taxon>
        <taxon>Metazoa</taxon>
        <taxon>Spiralia</taxon>
        <taxon>Lophotrochozoa</taxon>
        <taxon>Platyhelminthes</taxon>
        <taxon>Monogenea</taxon>
        <taxon>Polyopisthocotylea</taxon>
        <taxon>Polystomatidea</taxon>
        <taxon>Polystomatidae</taxon>
        <taxon>Protopolystoma</taxon>
    </lineage>
</organism>
<sequence length="227" mass="24207">MPQKGSSFRSCLCHASSYGDEIDALEKTYLKPPVNYCFEGSGSGSLHPGQNAGASCCVRVHITGIDDNLAYVTSTCDRTFKPSSLRASSSLDAISLRQPTPPFWIRSCADQLIMLTNASTFSPFLGIGSSPSPQWSLLPNYCLINPVAVEWEASVRYHWTGKVDAVGETLPPALLVGDIGSNLSMTSVHDTSNKSSSPLLFSFPTISDPIPPLIASGVSFSALMAIN</sequence>
<accession>A0A3S5BQ98</accession>
<evidence type="ECO:0000313" key="2">
    <source>
        <dbReference type="Proteomes" id="UP000784294"/>
    </source>
</evidence>
<reference evidence="1" key="1">
    <citation type="submission" date="2018-11" db="EMBL/GenBank/DDBJ databases">
        <authorList>
            <consortium name="Pathogen Informatics"/>
        </authorList>
    </citation>
    <scope>NUCLEOTIDE SEQUENCE</scope>
</reference>
<gene>
    <name evidence="1" type="ORF">PXEA_LOCUS27751</name>
</gene>
<protein>
    <submittedName>
        <fullName evidence="1">Uncharacterized protein</fullName>
    </submittedName>
</protein>
<dbReference type="EMBL" id="CAAALY010247408">
    <property type="protein sequence ID" value="VEL34311.1"/>
    <property type="molecule type" value="Genomic_DNA"/>
</dbReference>
<proteinExistence type="predicted"/>
<dbReference type="AlphaFoldDB" id="A0A3S5BQ98"/>